<dbReference type="SUPFAM" id="SSF53448">
    <property type="entry name" value="Nucleotide-diphospho-sugar transferases"/>
    <property type="match status" value="1"/>
</dbReference>
<evidence type="ECO:0000313" key="2">
    <source>
        <dbReference type="EMBL" id="MDD0837167.1"/>
    </source>
</evidence>
<comment type="caution">
    <text evidence="2">The sequence shown here is derived from an EMBL/GenBank/DDBJ whole genome shotgun (WGS) entry which is preliminary data.</text>
</comment>
<dbReference type="Proteomes" id="UP001528673">
    <property type="component" value="Unassembled WGS sequence"/>
</dbReference>
<dbReference type="InterPro" id="IPR050834">
    <property type="entry name" value="Glycosyltransf_2"/>
</dbReference>
<sequence>MADISVCVCTFRRPQMLDALLHRLAQQQCAPREIVVVDNDPAHSARPVLQAWSQRLPLRTVHVPQPNIAEARNAAVAQARGEWLAFIDDDEEPGPDWLALLVQTQAATGADGVMAPVLARYTEATPDWMREGGFFERRRFATGTPIYTEDSRTGNVLLRASMVRSLAGPFDPDFGRSGGEDTLFFSLLHRAGHRFVWCDEATVSEEVPADRARPGWILRRAYRGAQTFVRVELYPLAGLRRGLRALGLGARALVQLGVSLLLALGHWPRSRVRAFFWLRTACAQCGKLSALAGARYLEYRA</sequence>
<organism evidence="2 3">
    <name type="scientific">Curvibacter cyanobacteriorum</name>
    <dbReference type="NCBI Taxonomy" id="3026422"/>
    <lineage>
        <taxon>Bacteria</taxon>
        <taxon>Pseudomonadati</taxon>
        <taxon>Pseudomonadota</taxon>
        <taxon>Betaproteobacteria</taxon>
        <taxon>Burkholderiales</taxon>
        <taxon>Comamonadaceae</taxon>
        <taxon>Curvibacter</taxon>
    </lineage>
</organism>
<dbReference type="InterPro" id="IPR001173">
    <property type="entry name" value="Glyco_trans_2-like"/>
</dbReference>
<keyword evidence="3" id="KW-1185">Reference proteome</keyword>
<proteinExistence type="predicted"/>
<reference evidence="2 3" key="1">
    <citation type="submission" date="2023-02" db="EMBL/GenBank/DDBJ databases">
        <title>Bacterial whole genomic sequence of Curvibacter sp. HBC61.</title>
        <authorList>
            <person name="Le V."/>
            <person name="Ko S.-R."/>
            <person name="Ahn C.-Y."/>
            <person name="Oh H.-M."/>
        </authorList>
    </citation>
    <scope>NUCLEOTIDE SEQUENCE [LARGE SCALE GENOMIC DNA]</scope>
    <source>
        <strain evidence="2 3">HBC61</strain>
    </source>
</reference>
<gene>
    <name evidence="2" type="ORF">PSQ40_01155</name>
</gene>
<dbReference type="PANTHER" id="PTHR43685">
    <property type="entry name" value="GLYCOSYLTRANSFERASE"/>
    <property type="match status" value="1"/>
</dbReference>
<name>A0ABT5MTH5_9BURK</name>
<feature type="domain" description="Glycosyltransferase 2-like" evidence="1">
    <location>
        <begin position="5"/>
        <end position="142"/>
    </location>
</feature>
<dbReference type="InterPro" id="IPR029044">
    <property type="entry name" value="Nucleotide-diphossugar_trans"/>
</dbReference>
<evidence type="ECO:0000313" key="3">
    <source>
        <dbReference type="Proteomes" id="UP001528673"/>
    </source>
</evidence>
<dbReference type="Pfam" id="PF00535">
    <property type="entry name" value="Glycos_transf_2"/>
    <property type="match status" value="1"/>
</dbReference>
<dbReference type="RefSeq" id="WP_273948089.1">
    <property type="nucleotide sequence ID" value="NZ_JAQSIP010000001.1"/>
</dbReference>
<dbReference type="EMBL" id="JAQSIP010000001">
    <property type="protein sequence ID" value="MDD0837167.1"/>
    <property type="molecule type" value="Genomic_DNA"/>
</dbReference>
<dbReference type="Gene3D" id="3.90.550.10">
    <property type="entry name" value="Spore Coat Polysaccharide Biosynthesis Protein SpsA, Chain A"/>
    <property type="match status" value="1"/>
</dbReference>
<evidence type="ECO:0000259" key="1">
    <source>
        <dbReference type="Pfam" id="PF00535"/>
    </source>
</evidence>
<accession>A0ABT5MTH5</accession>
<protein>
    <submittedName>
        <fullName evidence="2">Glycosyltransferase family 2 protein</fullName>
    </submittedName>
</protein>
<dbReference type="PANTHER" id="PTHR43685:SF2">
    <property type="entry name" value="GLYCOSYLTRANSFERASE 2-LIKE DOMAIN-CONTAINING PROTEIN"/>
    <property type="match status" value="1"/>
</dbReference>
<dbReference type="CDD" id="cd00761">
    <property type="entry name" value="Glyco_tranf_GTA_type"/>
    <property type="match status" value="1"/>
</dbReference>